<dbReference type="EMBL" id="KI279643">
    <property type="protein sequence ID" value="ESA17974.1"/>
    <property type="molecule type" value="Genomic_DNA"/>
</dbReference>
<dbReference type="HOGENOM" id="CLU_2484464_0_0_1"/>
<accession>U9UC54</accession>
<organism evidence="1">
    <name type="scientific">Rhizophagus irregularis (strain DAOM 181602 / DAOM 197198 / MUCL 43194)</name>
    <name type="common">Arbuscular mycorrhizal fungus</name>
    <name type="synonym">Glomus intraradices</name>
    <dbReference type="NCBI Taxonomy" id="747089"/>
    <lineage>
        <taxon>Eukaryota</taxon>
        <taxon>Fungi</taxon>
        <taxon>Fungi incertae sedis</taxon>
        <taxon>Mucoromycota</taxon>
        <taxon>Glomeromycotina</taxon>
        <taxon>Glomeromycetes</taxon>
        <taxon>Glomerales</taxon>
        <taxon>Glomeraceae</taxon>
        <taxon>Rhizophagus</taxon>
    </lineage>
</organism>
<reference evidence="1" key="1">
    <citation type="submission" date="2013-07" db="EMBL/GenBank/DDBJ databases">
        <title>The genome of an arbuscular mycorrhizal fungus provides insights into the evolution of the oldest plant symbiosis.</title>
        <authorList>
            <consortium name="DOE Joint Genome Institute"/>
            <person name="Tisserant E."/>
            <person name="Malbreil M."/>
            <person name="Kuo A."/>
            <person name="Kohler A."/>
            <person name="Symeonidi A."/>
            <person name="Balestrini R."/>
            <person name="Charron P."/>
            <person name="Duensing N."/>
            <person name="Frei-dit-Frey N."/>
            <person name="Gianinazzi-Pearson V."/>
            <person name="Gilbert B."/>
            <person name="Handa Y."/>
            <person name="Hijri M."/>
            <person name="Kaul R."/>
            <person name="Kawaguchi M."/>
            <person name="Krajinski F."/>
            <person name="Lammers P."/>
            <person name="Lapierre D."/>
            <person name="Masclaux F.G."/>
            <person name="Murat C."/>
            <person name="Morin E."/>
            <person name="Ndikumana S."/>
            <person name="Pagni M."/>
            <person name="Petitpierre D."/>
            <person name="Requena N."/>
            <person name="Rosikiewicz P."/>
            <person name="Riley R."/>
            <person name="Saito K."/>
            <person name="San Clemente H."/>
            <person name="Shapiro H."/>
            <person name="van Tuinen D."/>
            <person name="Becard G."/>
            <person name="Bonfante P."/>
            <person name="Paszkowski U."/>
            <person name="Shachar-Hill Y."/>
            <person name="Young J.P."/>
            <person name="Sanders I.R."/>
            <person name="Henrissat B."/>
            <person name="Rensing S.A."/>
            <person name="Grigoriev I.V."/>
            <person name="Corradi N."/>
            <person name="Roux C."/>
            <person name="Martin F."/>
        </authorList>
    </citation>
    <scope>NUCLEOTIDE SEQUENCE</scope>
    <source>
        <strain evidence="1">DAOM 197198</strain>
    </source>
</reference>
<protein>
    <submittedName>
        <fullName evidence="1">Uncharacterized protein</fullName>
    </submittedName>
</protein>
<sequence>MKLAKENEQKKKQKKRYTTPAFYEELQGTKNLKEGLTVLKLKDTLFDSLHSLKKSSSLRFCLFKKETTTFAKKPRRKEHILAKKNKK</sequence>
<dbReference type="AlphaFoldDB" id="U9UC54"/>
<proteinExistence type="predicted"/>
<name>U9UC54_RHIID</name>
<gene>
    <name evidence="1" type="ORF">GLOINDRAFT_21196</name>
</gene>
<evidence type="ECO:0000313" key="1">
    <source>
        <dbReference type="EMBL" id="ESA17974.1"/>
    </source>
</evidence>